<name>A0A6A6SSB9_9PLEO</name>
<dbReference type="GO" id="GO:0005739">
    <property type="term" value="C:mitochondrion"/>
    <property type="evidence" value="ECO:0007669"/>
    <property type="project" value="TreeGrafter"/>
</dbReference>
<dbReference type="EMBL" id="MU004454">
    <property type="protein sequence ID" value="KAF2650442.1"/>
    <property type="molecule type" value="Genomic_DNA"/>
</dbReference>
<dbReference type="InterPro" id="IPR036291">
    <property type="entry name" value="NAD(P)-bd_dom_sf"/>
</dbReference>
<organism evidence="2 3">
    <name type="scientific">Lophiostoma macrostomum CBS 122681</name>
    <dbReference type="NCBI Taxonomy" id="1314788"/>
    <lineage>
        <taxon>Eukaryota</taxon>
        <taxon>Fungi</taxon>
        <taxon>Dikarya</taxon>
        <taxon>Ascomycota</taxon>
        <taxon>Pezizomycotina</taxon>
        <taxon>Dothideomycetes</taxon>
        <taxon>Pleosporomycetidae</taxon>
        <taxon>Pleosporales</taxon>
        <taxon>Lophiostomataceae</taxon>
        <taxon>Lophiostoma</taxon>
    </lineage>
</organism>
<dbReference type="SUPFAM" id="SSF51735">
    <property type="entry name" value="NAD(P)-binding Rossmann-fold domains"/>
    <property type="match status" value="1"/>
</dbReference>
<dbReference type="PANTHER" id="PTHR43658:SF8">
    <property type="entry name" value="17-BETA-HYDROXYSTEROID DEHYDROGENASE 14-RELATED"/>
    <property type="match status" value="1"/>
</dbReference>
<proteinExistence type="predicted"/>
<dbReference type="Pfam" id="PF00106">
    <property type="entry name" value="adh_short"/>
    <property type="match status" value="1"/>
</dbReference>
<evidence type="ECO:0000313" key="3">
    <source>
        <dbReference type="Proteomes" id="UP000799324"/>
    </source>
</evidence>
<gene>
    <name evidence="2" type="ORF">K491DRAFT_639050</name>
</gene>
<reference evidence="2" key="1">
    <citation type="journal article" date="2020" name="Stud. Mycol.">
        <title>101 Dothideomycetes genomes: a test case for predicting lifestyles and emergence of pathogens.</title>
        <authorList>
            <person name="Haridas S."/>
            <person name="Albert R."/>
            <person name="Binder M."/>
            <person name="Bloem J."/>
            <person name="Labutti K."/>
            <person name="Salamov A."/>
            <person name="Andreopoulos B."/>
            <person name="Baker S."/>
            <person name="Barry K."/>
            <person name="Bills G."/>
            <person name="Bluhm B."/>
            <person name="Cannon C."/>
            <person name="Castanera R."/>
            <person name="Culley D."/>
            <person name="Daum C."/>
            <person name="Ezra D."/>
            <person name="Gonzalez J."/>
            <person name="Henrissat B."/>
            <person name="Kuo A."/>
            <person name="Liang C."/>
            <person name="Lipzen A."/>
            <person name="Lutzoni F."/>
            <person name="Magnuson J."/>
            <person name="Mondo S."/>
            <person name="Nolan M."/>
            <person name="Ohm R."/>
            <person name="Pangilinan J."/>
            <person name="Park H.-J."/>
            <person name="Ramirez L."/>
            <person name="Alfaro M."/>
            <person name="Sun H."/>
            <person name="Tritt A."/>
            <person name="Yoshinaga Y."/>
            <person name="Zwiers L.-H."/>
            <person name="Turgeon B."/>
            <person name="Goodwin S."/>
            <person name="Spatafora J."/>
            <person name="Crous P."/>
            <person name="Grigoriev I."/>
        </authorList>
    </citation>
    <scope>NUCLEOTIDE SEQUENCE</scope>
    <source>
        <strain evidence="2">CBS 122681</strain>
    </source>
</reference>
<protein>
    <submittedName>
        <fullName evidence="2">NAD(P)-binding protein</fullName>
    </submittedName>
</protein>
<dbReference type="GO" id="GO:0008670">
    <property type="term" value="F:2,4-dienoyl-CoA reductase (NADPH) activity"/>
    <property type="evidence" value="ECO:0007669"/>
    <property type="project" value="TreeGrafter"/>
</dbReference>
<keyword evidence="1" id="KW-0560">Oxidoreductase</keyword>
<dbReference type="InterPro" id="IPR002347">
    <property type="entry name" value="SDR_fam"/>
</dbReference>
<dbReference type="PANTHER" id="PTHR43658">
    <property type="entry name" value="SHORT-CHAIN DEHYDROGENASE/REDUCTASE"/>
    <property type="match status" value="1"/>
</dbReference>
<dbReference type="AlphaFoldDB" id="A0A6A6SSB9"/>
<evidence type="ECO:0000313" key="2">
    <source>
        <dbReference type="EMBL" id="KAF2650442.1"/>
    </source>
</evidence>
<dbReference type="Proteomes" id="UP000799324">
    <property type="component" value="Unassembled WGS sequence"/>
</dbReference>
<dbReference type="OrthoDB" id="5296at2759"/>
<keyword evidence="3" id="KW-1185">Reference proteome</keyword>
<sequence>MASIDMSLKGKIILITGGASGIGLALTQQCHNLGARILVADLRTTSDFDKFASGKDNILFVQSDVTRWSDFTKMFDACEQKWNDVPDFYGICAGLFEPPFSNFWQDTEEESYKQVEVNVSHPIKLTRMAMKKSLGRGKRASVCIIASIAGIAGNIAAPLYCATKHAVIGFVKSLKDTEPITGVKVTSICPGLVNTPLFTADKQKQFSFAESKALTPDGVASHMIDLLQKREYSCGTMMQLSMTGPQLIPEWGIPAPVGEGTGQELDMQVMMKAMVAPIEEKLNTERGSASKL</sequence>
<dbReference type="PRINTS" id="PR00081">
    <property type="entry name" value="GDHRDH"/>
</dbReference>
<accession>A0A6A6SSB9</accession>
<evidence type="ECO:0000256" key="1">
    <source>
        <dbReference type="ARBA" id="ARBA00023002"/>
    </source>
</evidence>
<dbReference type="GO" id="GO:0006635">
    <property type="term" value="P:fatty acid beta-oxidation"/>
    <property type="evidence" value="ECO:0007669"/>
    <property type="project" value="TreeGrafter"/>
</dbReference>
<dbReference type="Gene3D" id="3.40.50.720">
    <property type="entry name" value="NAD(P)-binding Rossmann-like Domain"/>
    <property type="match status" value="1"/>
</dbReference>